<evidence type="ECO:0000313" key="2">
    <source>
        <dbReference type="Proteomes" id="UP001597138"/>
    </source>
</evidence>
<proteinExistence type="predicted"/>
<reference evidence="2" key="1">
    <citation type="journal article" date="2019" name="Int. J. Syst. Evol. Microbiol.">
        <title>The Global Catalogue of Microorganisms (GCM) 10K type strain sequencing project: providing services to taxonomists for standard genome sequencing and annotation.</title>
        <authorList>
            <consortium name="The Broad Institute Genomics Platform"/>
            <consortium name="The Broad Institute Genome Sequencing Center for Infectious Disease"/>
            <person name="Wu L."/>
            <person name="Ma J."/>
        </authorList>
    </citation>
    <scope>NUCLEOTIDE SEQUENCE [LARGE SCALE GENOMIC DNA]</scope>
    <source>
        <strain evidence="2">CCUG 70865</strain>
    </source>
</reference>
<organism evidence="1 2">
    <name type="scientific">Flavobacterium artemisiae</name>
    <dbReference type="NCBI Taxonomy" id="2126556"/>
    <lineage>
        <taxon>Bacteria</taxon>
        <taxon>Pseudomonadati</taxon>
        <taxon>Bacteroidota</taxon>
        <taxon>Flavobacteriia</taxon>
        <taxon>Flavobacteriales</taxon>
        <taxon>Flavobacteriaceae</taxon>
        <taxon>Flavobacterium</taxon>
    </lineage>
</organism>
<evidence type="ECO:0008006" key="3">
    <source>
        <dbReference type="Google" id="ProtNLM"/>
    </source>
</evidence>
<dbReference type="EMBL" id="JBHUDZ010000022">
    <property type="protein sequence ID" value="MFD1606061.1"/>
    <property type="molecule type" value="Genomic_DNA"/>
</dbReference>
<accession>A0ABW4HL48</accession>
<dbReference type="Proteomes" id="UP001597138">
    <property type="component" value="Unassembled WGS sequence"/>
</dbReference>
<keyword evidence="2" id="KW-1185">Reference proteome</keyword>
<evidence type="ECO:0000313" key="1">
    <source>
        <dbReference type="EMBL" id="MFD1606061.1"/>
    </source>
</evidence>
<gene>
    <name evidence="1" type="ORF">ACFSC2_25215</name>
</gene>
<name>A0ABW4HL48_9FLAO</name>
<comment type="caution">
    <text evidence="1">The sequence shown here is derived from an EMBL/GenBank/DDBJ whole genome shotgun (WGS) entry which is preliminary data.</text>
</comment>
<dbReference type="RefSeq" id="WP_379816608.1">
    <property type="nucleotide sequence ID" value="NZ_JBHUDZ010000022.1"/>
</dbReference>
<sequence length="240" mass="27923">MNPFQNEKNILIVIIAFLILSGIAQEKNIPQKLVSISISKPNKPACGDSGTKFRKTDNWYNDKNKATIINYDFKHSKSLEVVKKLYTMKNGVLYYKKNKIDSLQIFYRLNEEIDYVIYIIKGKATGYTINVNNNPRPSMYSVSSNAQGDVRYDFITQNVLLLQGNGILKNYYYGEWNGKTQNYSKEILKSEGEIKNNFKFGEWKYYNKEGKIDSTKIYTLKDSVDVRFPYCIFNKIEPCH</sequence>
<protein>
    <recommendedName>
        <fullName evidence="3">MORN repeat variant</fullName>
    </recommendedName>
</protein>